<keyword evidence="3 12" id="KW-0813">Transport</keyword>
<feature type="transmembrane region" description="Helical" evidence="12">
    <location>
        <begin position="147"/>
        <end position="169"/>
    </location>
</feature>
<gene>
    <name evidence="15" type="ORF">LWI28_005993</name>
</gene>
<feature type="transmembrane region" description="Helical" evidence="12">
    <location>
        <begin position="409"/>
        <end position="427"/>
    </location>
</feature>
<keyword evidence="16" id="KW-1185">Reference proteome</keyword>
<protein>
    <recommendedName>
        <fullName evidence="12">Vacuolar cation/proton exchanger</fullName>
    </recommendedName>
</protein>
<evidence type="ECO:0000313" key="16">
    <source>
        <dbReference type="Proteomes" id="UP001064489"/>
    </source>
</evidence>
<comment type="function">
    <text evidence="12">Vacuolar cation/proton exchanger (CAX). Translocates Ca(2+) and other metal ions into vacuoles using the proton gradient formed by H(+)-ATPase and H(+)-pyrophosphatase.</text>
</comment>
<evidence type="ECO:0000256" key="13">
    <source>
        <dbReference type="SAM" id="MobiDB-lite"/>
    </source>
</evidence>
<dbReference type="InterPro" id="IPR044880">
    <property type="entry name" value="NCX_ion-bd_dom_sf"/>
</dbReference>
<feature type="transmembrane region" description="Helical" evidence="12">
    <location>
        <begin position="433"/>
        <end position="452"/>
    </location>
</feature>
<evidence type="ECO:0000256" key="6">
    <source>
        <dbReference type="ARBA" id="ARBA00022568"/>
    </source>
</evidence>
<comment type="similarity">
    <text evidence="2">Belongs to the Ca(2+):cation antiporter (CaCA) (TC 2.A.19) family. Cation/proton exchanger (CAX) subfamily.</text>
</comment>
<feature type="transmembrane region" description="Helical" evidence="12">
    <location>
        <begin position="88"/>
        <end position="108"/>
    </location>
</feature>
<feature type="transmembrane region" description="Helical" evidence="12">
    <location>
        <begin position="251"/>
        <end position="270"/>
    </location>
</feature>
<evidence type="ECO:0000256" key="7">
    <source>
        <dbReference type="ARBA" id="ARBA00022692"/>
    </source>
</evidence>
<dbReference type="PANTHER" id="PTHR31503:SF49">
    <property type="entry name" value="VACUOLAR CATION_PROTON EXCHANGER"/>
    <property type="match status" value="1"/>
</dbReference>
<keyword evidence="8 12" id="KW-0106">Calcium</keyword>
<evidence type="ECO:0000256" key="12">
    <source>
        <dbReference type="RuleBase" id="RU365028"/>
    </source>
</evidence>
<evidence type="ECO:0000256" key="8">
    <source>
        <dbReference type="ARBA" id="ARBA00022837"/>
    </source>
</evidence>
<dbReference type="InterPro" id="IPR004837">
    <property type="entry name" value="NaCa_Exmemb"/>
</dbReference>
<keyword evidence="7 12" id="KW-0812">Transmembrane</keyword>
<reference evidence="15" key="2">
    <citation type="submission" date="2023-02" db="EMBL/GenBank/DDBJ databases">
        <authorList>
            <person name="Swenson N.G."/>
            <person name="Wegrzyn J.L."/>
            <person name="Mcevoy S.L."/>
        </authorList>
    </citation>
    <scope>NUCLEOTIDE SEQUENCE</scope>
    <source>
        <strain evidence="15">91603</strain>
        <tissue evidence="15">Leaf</tissue>
    </source>
</reference>
<organism evidence="15 16">
    <name type="scientific">Acer negundo</name>
    <name type="common">Box elder</name>
    <dbReference type="NCBI Taxonomy" id="4023"/>
    <lineage>
        <taxon>Eukaryota</taxon>
        <taxon>Viridiplantae</taxon>
        <taxon>Streptophyta</taxon>
        <taxon>Embryophyta</taxon>
        <taxon>Tracheophyta</taxon>
        <taxon>Spermatophyta</taxon>
        <taxon>Magnoliopsida</taxon>
        <taxon>eudicotyledons</taxon>
        <taxon>Gunneridae</taxon>
        <taxon>Pentapetalae</taxon>
        <taxon>rosids</taxon>
        <taxon>malvids</taxon>
        <taxon>Sapindales</taxon>
        <taxon>Sapindaceae</taxon>
        <taxon>Hippocastanoideae</taxon>
        <taxon>Acereae</taxon>
        <taxon>Acer</taxon>
    </lineage>
</organism>
<feature type="compositionally biased region" description="Low complexity" evidence="13">
    <location>
        <begin position="1"/>
        <end position="19"/>
    </location>
</feature>
<feature type="domain" description="Sodium/calcium exchanger membrane region" evidence="14">
    <location>
        <begin position="117"/>
        <end position="272"/>
    </location>
</feature>
<name>A0AAD5IUE3_ACENE</name>
<feature type="transmembrane region" description="Helical" evidence="12">
    <location>
        <begin position="181"/>
        <end position="205"/>
    </location>
</feature>
<reference evidence="15" key="1">
    <citation type="journal article" date="2022" name="Plant J.">
        <title>Strategies of tolerance reflected in two North American maple genomes.</title>
        <authorList>
            <person name="McEvoy S.L."/>
            <person name="Sezen U.U."/>
            <person name="Trouern-Trend A."/>
            <person name="McMahon S.M."/>
            <person name="Schaberg P.G."/>
            <person name="Yang J."/>
            <person name="Wegrzyn J.L."/>
            <person name="Swenson N.G."/>
        </authorList>
    </citation>
    <scope>NUCLEOTIDE SEQUENCE</scope>
    <source>
        <strain evidence="15">91603</strain>
    </source>
</reference>
<evidence type="ECO:0000259" key="14">
    <source>
        <dbReference type="Pfam" id="PF01699"/>
    </source>
</evidence>
<keyword evidence="11 12" id="KW-0472">Membrane</keyword>
<dbReference type="FunFam" id="1.20.1420.30:FF:000008">
    <property type="entry name" value="Vacuolar cation/proton exchanger"/>
    <property type="match status" value="1"/>
</dbReference>
<feature type="transmembrane region" description="Helical" evidence="12">
    <location>
        <begin position="339"/>
        <end position="356"/>
    </location>
</feature>
<feature type="transmembrane region" description="Helical" evidence="12">
    <location>
        <begin position="309"/>
        <end position="327"/>
    </location>
</feature>
<feature type="transmembrane region" description="Helical" evidence="12">
    <location>
        <begin position="217"/>
        <end position="239"/>
    </location>
</feature>
<evidence type="ECO:0000256" key="10">
    <source>
        <dbReference type="ARBA" id="ARBA00023065"/>
    </source>
</evidence>
<keyword evidence="6 12" id="KW-0109">Calcium transport</keyword>
<keyword evidence="10 12" id="KW-0406">Ion transport</keyword>
<evidence type="ECO:0000256" key="5">
    <source>
        <dbReference type="ARBA" id="ARBA00022554"/>
    </source>
</evidence>
<dbReference type="InterPro" id="IPR004798">
    <property type="entry name" value="CAX-like"/>
</dbReference>
<feature type="region of interest" description="Disordered" evidence="13">
    <location>
        <begin position="1"/>
        <end position="23"/>
    </location>
</feature>
<feature type="domain" description="Sodium/calcium exchanger membrane region" evidence="14">
    <location>
        <begin position="308"/>
        <end position="450"/>
    </location>
</feature>
<dbReference type="Proteomes" id="UP001064489">
    <property type="component" value="Chromosome 5"/>
</dbReference>
<evidence type="ECO:0000256" key="2">
    <source>
        <dbReference type="ARBA" id="ARBA00008248"/>
    </source>
</evidence>
<dbReference type="GO" id="GO:0009705">
    <property type="term" value="C:plant-type vacuole membrane"/>
    <property type="evidence" value="ECO:0007669"/>
    <property type="project" value="TreeGrafter"/>
</dbReference>
<dbReference type="GO" id="GO:0006874">
    <property type="term" value="P:intracellular calcium ion homeostasis"/>
    <property type="evidence" value="ECO:0007669"/>
    <property type="project" value="TreeGrafter"/>
</dbReference>
<dbReference type="AlphaFoldDB" id="A0AAD5IUE3"/>
<keyword evidence="5 12" id="KW-0926">Vacuole</keyword>
<comment type="caution">
    <text evidence="15">The sequence shown here is derived from an EMBL/GenBank/DDBJ whole genome shotgun (WGS) entry which is preliminary data.</text>
</comment>
<dbReference type="FunFam" id="1.20.1420.30:FF:000012">
    <property type="entry name" value="Vacuolar cation/proton exchanger"/>
    <property type="match status" value="1"/>
</dbReference>
<evidence type="ECO:0000256" key="4">
    <source>
        <dbReference type="ARBA" id="ARBA00022449"/>
    </source>
</evidence>
<evidence type="ECO:0000313" key="15">
    <source>
        <dbReference type="EMBL" id="KAI9176686.1"/>
    </source>
</evidence>
<feature type="transmembrane region" description="Helical" evidence="12">
    <location>
        <begin position="115"/>
        <end position="135"/>
    </location>
</feature>
<evidence type="ECO:0000256" key="11">
    <source>
        <dbReference type="ARBA" id="ARBA00023136"/>
    </source>
</evidence>
<proteinExistence type="inferred from homology"/>
<dbReference type="Pfam" id="PF01699">
    <property type="entry name" value="Na_Ca_ex"/>
    <property type="match status" value="2"/>
</dbReference>
<dbReference type="PANTHER" id="PTHR31503">
    <property type="entry name" value="VACUOLAR CALCIUM ION TRANSPORTER"/>
    <property type="match status" value="1"/>
</dbReference>
<accession>A0AAD5IUE3</accession>
<sequence length="467" mass="50503">MDNNQNNSNISINNNKNNNPPITRILSHVEMGSLDKRAALEFEDEGLESPGSIAIKKPSFEVGSLSKGGSDNRSGNASSHGVLESIKIVVLSTKLNLLMIFGPIAIIVDKTSGSHGLVFLFSLLGIIPLAERLGFATEQLAFFTGPTVGGLLNATFGNATELIISIYALQNGMTRVVQQSLLGSILSNMLLVLGCAFFCGGFVITKRDQVFNKAVTTMSSGLLLMAVMGLLFPAVLHATHTELHFGKSELALSRFSSCIMLVAYAAYIFFQLKSQNNLYEPINVRQGEIPTEESSNDEEAPEISKWESIIWLSFFTAWISILSEFLVDAIEGASVTLKIPIAFISVILLPIVGNAAEHAGAVMFAMKDKLDISLGVAIGSSTQIAMFGIPFCVIIGWIMGRPMDLNFQLFETATLFIAVLVVAFMLQEGTSNYFKGLMLILCYVIVAASFFVHTDPASLKDKPPKHG</sequence>
<evidence type="ECO:0000256" key="1">
    <source>
        <dbReference type="ARBA" id="ARBA00004128"/>
    </source>
</evidence>
<feature type="transmembrane region" description="Helical" evidence="12">
    <location>
        <begin position="376"/>
        <end position="397"/>
    </location>
</feature>
<evidence type="ECO:0000256" key="3">
    <source>
        <dbReference type="ARBA" id="ARBA00022448"/>
    </source>
</evidence>
<keyword evidence="4 12" id="KW-0050">Antiport</keyword>
<keyword evidence="9 12" id="KW-1133">Transmembrane helix</keyword>
<comment type="subcellular location">
    <subcellularLocation>
        <location evidence="1">Vacuole membrane</location>
        <topology evidence="1">Multi-pass membrane protein</topology>
    </subcellularLocation>
</comment>
<evidence type="ECO:0000256" key="9">
    <source>
        <dbReference type="ARBA" id="ARBA00022989"/>
    </source>
</evidence>
<dbReference type="NCBIfam" id="TIGR00846">
    <property type="entry name" value="caca2"/>
    <property type="match status" value="1"/>
</dbReference>
<dbReference type="NCBIfam" id="TIGR00378">
    <property type="entry name" value="cax"/>
    <property type="match status" value="1"/>
</dbReference>
<dbReference type="GO" id="GO:0015369">
    <property type="term" value="F:calcium:proton antiporter activity"/>
    <property type="evidence" value="ECO:0007669"/>
    <property type="project" value="UniProtKB-UniRule"/>
</dbReference>
<dbReference type="EMBL" id="JAJSOW010000102">
    <property type="protein sequence ID" value="KAI9176686.1"/>
    <property type="molecule type" value="Genomic_DNA"/>
</dbReference>
<dbReference type="Gene3D" id="1.20.1420.30">
    <property type="entry name" value="NCX, central ion-binding region"/>
    <property type="match status" value="2"/>
</dbReference>
<dbReference type="InterPro" id="IPR004713">
    <property type="entry name" value="CaH_exchang"/>
</dbReference>